<feature type="compositionally biased region" description="Low complexity" evidence="1">
    <location>
        <begin position="56"/>
        <end position="70"/>
    </location>
</feature>
<organism evidence="3 4">
    <name type="scientific">Streptomyces lutosisoli</name>
    <dbReference type="NCBI Taxonomy" id="2665721"/>
    <lineage>
        <taxon>Bacteria</taxon>
        <taxon>Bacillati</taxon>
        <taxon>Actinomycetota</taxon>
        <taxon>Actinomycetes</taxon>
        <taxon>Kitasatosporales</taxon>
        <taxon>Streptomycetaceae</taxon>
        <taxon>Streptomyces</taxon>
    </lineage>
</organism>
<evidence type="ECO:0008006" key="5">
    <source>
        <dbReference type="Google" id="ProtNLM"/>
    </source>
</evidence>
<feature type="chain" id="PRO_5046596930" description="Lipoprotein" evidence="2">
    <location>
        <begin position="27"/>
        <end position="70"/>
    </location>
</feature>
<dbReference type="EMBL" id="JBHTEC010000008">
    <property type="protein sequence ID" value="MFD0289429.1"/>
    <property type="molecule type" value="Genomic_DNA"/>
</dbReference>
<evidence type="ECO:0000256" key="1">
    <source>
        <dbReference type="SAM" id="MobiDB-lite"/>
    </source>
</evidence>
<reference evidence="4" key="1">
    <citation type="journal article" date="2019" name="Int. J. Syst. Evol. Microbiol.">
        <title>The Global Catalogue of Microorganisms (GCM) 10K type strain sequencing project: providing services to taxonomists for standard genome sequencing and annotation.</title>
        <authorList>
            <consortium name="The Broad Institute Genomics Platform"/>
            <consortium name="The Broad Institute Genome Sequencing Center for Infectious Disease"/>
            <person name="Wu L."/>
            <person name="Ma J."/>
        </authorList>
    </citation>
    <scope>NUCLEOTIDE SEQUENCE [LARGE SCALE GENOMIC DNA]</scope>
    <source>
        <strain evidence="4">CGMCC 4.7198</strain>
    </source>
</reference>
<comment type="caution">
    <text evidence="3">The sequence shown here is derived from an EMBL/GenBank/DDBJ whole genome shotgun (WGS) entry which is preliminary data.</text>
</comment>
<dbReference type="PROSITE" id="PS51257">
    <property type="entry name" value="PROKAR_LIPOPROTEIN"/>
    <property type="match status" value="1"/>
</dbReference>
<keyword evidence="2" id="KW-0732">Signal</keyword>
<evidence type="ECO:0000256" key="2">
    <source>
        <dbReference type="SAM" id="SignalP"/>
    </source>
</evidence>
<accession>A0ABW2VYX8</accession>
<proteinExistence type="predicted"/>
<evidence type="ECO:0000313" key="4">
    <source>
        <dbReference type="Proteomes" id="UP001596957"/>
    </source>
</evidence>
<name>A0ABW2VYX8_9ACTN</name>
<dbReference type="RefSeq" id="WP_381258144.1">
    <property type="nucleotide sequence ID" value="NZ_JBHTBI010000023.1"/>
</dbReference>
<feature type="region of interest" description="Disordered" evidence="1">
    <location>
        <begin position="24"/>
        <end position="70"/>
    </location>
</feature>
<evidence type="ECO:0000313" key="3">
    <source>
        <dbReference type="EMBL" id="MFD0289429.1"/>
    </source>
</evidence>
<gene>
    <name evidence="3" type="ORF">ACFQZP_49135</name>
</gene>
<keyword evidence="4" id="KW-1185">Reference proteome</keyword>
<feature type="signal peptide" evidence="2">
    <location>
        <begin position="1"/>
        <end position="26"/>
    </location>
</feature>
<protein>
    <recommendedName>
        <fullName evidence="5">Lipoprotein</fullName>
    </recommendedName>
</protein>
<dbReference type="Proteomes" id="UP001596957">
    <property type="component" value="Unassembled WGS sequence"/>
</dbReference>
<sequence>MRAPHSVLAACAAALLLSLTACGGHAENTHSPAPSSSSSSSSSTDLAQLRKLVNDAESAASSAESEMARE</sequence>